<proteinExistence type="predicted"/>
<protein>
    <submittedName>
        <fullName evidence="2">Uncharacterized protein</fullName>
    </submittedName>
</protein>
<dbReference type="AlphaFoldDB" id="A0A5M9JHJ2"/>
<dbReference type="EMBL" id="VICG01000010">
    <property type="protein sequence ID" value="KAA8568207.1"/>
    <property type="molecule type" value="Genomic_DNA"/>
</dbReference>
<feature type="chain" id="PRO_5024314156" evidence="1">
    <location>
        <begin position="18"/>
        <end position="87"/>
    </location>
</feature>
<dbReference type="Proteomes" id="UP000322873">
    <property type="component" value="Unassembled WGS sequence"/>
</dbReference>
<evidence type="ECO:0000256" key="1">
    <source>
        <dbReference type="SAM" id="SignalP"/>
    </source>
</evidence>
<evidence type="ECO:0000313" key="2">
    <source>
        <dbReference type="EMBL" id="KAA8568207.1"/>
    </source>
</evidence>
<organism evidence="2 3">
    <name type="scientific">Monilinia fructicola</name>
    <name type="common">Brown rot fungus</name>
    <name type="synonym">Ciboria fructicola</name>
    <dbReference type="NCBI Taxonomy" id="38448"/>
    <lineage>
        <taxon>Eukaryota</taxon>
        <taxon>Fungi</taxon>
        <taxon>Dikarya</taxon>
        <taxon>Ascomycota</taxon>
        <taxon>Pezizomycotina</taxon>
        <taxon>Leotiomycetes</taxon>
        <taxon>Helotiales</taxon>
        <taxon>Sclerotiniaceae</taxon>
        <taxon>Monilinia</taxon>
    </lineage>
</organism>
<accession>A0A5M9JHJ2</accession>
<feature type="signal peptide" evidence="1">
    <location>
        <begin position="1"/>
        <end position="17"/>
    </location>
</feature>
<keyword evidence="1" id="KW-0732">Signal</keyword>
<comment type="caution">
    <text evidence="2">The sequence shown here is derived from an EMBL/GenBank/DDBJ whole genome shotgun (WGS) entry which is preliminary data.</text>
</comment>
<evidence type="ECO:0000313" key="3">
    <source>
        <dbReference type="Proteomes" id="UP000322873"/>
    </source>
</evidence>
<keyword evidence="3" id="KW-1185">Reference proteome</keyword>
<sequence>MHLLLSLFSSFASYSTSLFPPHKFSTRGPRMILRGILGEIKIQIGFDEFVNARLNCFCWFGVRMMFWVVDGLDKTRLRMRMEDDMYV</sequence>
<reference evidence="2 3" key="1">
    <citation type="submission" date="2019-06" db="EMBL/GenBank/DDBJ databases">
        <title>Genome Sequence of the Brown Rot Fungal Pathogen Monilinia fructicola.</title>
        <authorList>
            <person name="De Miccolis Angelini R.M."/>
            <person name="Landi L."/>
            <person name="Abate D."/>
            <person name="Pollastro S."/>
            <person name="Romanazzi G."/>
            <person name="Faretra F."/>
        </authorList>
    </citation>
    <scope>NUCLEOTIDE SEQUENCE [LARGE SCALE GENOMIC DNA]</scope>
    <source>
        <strain evidence="2 3">Mfrc123</strain>
    </source>
</reference>
<name>A0A5M9JHJ2_MONFR</name>
<gene>
    <name evidence="2" type="ORF">EYC84_008595</name>
</gene>